<evidence type="ECO:0000313" key="5">
    <source>
        <dbReference type="Proteomes" id="UP000623129"/>
    </source>
</evidence>
<evidence type="ECO:0000256" key="3">
    <source>
        <dbReference type="SAM" id="MobiDB-lite"/>
    </source>
</evidence>
<dbReference type="SMART" id="SM00015">
    <property type="entry name" value="IQ"/>
    <property type="match status" value="1"/>
</dbReference>
<proteinExistence type="inferred from homology"/>
<dbReference type="PROSITE" id="PS50096">
    <property type="entry name" value="IQ"/>
    <property type="match status" value="1"/>
</dbReference>
<dbReference type="InterPro" id="IPR000048">
    <property type="entry name" value="IQ_motif_EF-hand-BS"/>
</dbReference>
<feature type="compositionally biased region" description="Pro residues" evidence="3">
    <location>
        <begin position="76"/>
        <end position="89"/>
    </location>
</feature>
<organism evidence="4 5">
    <name type="scientific">Carex littledalei</name>
    <dbReference type="NCBI Taxonomy" id="544730"/>
    <lineage>
        <taxon>Eukaryota</taxon>
        <taxon>Viridiplantae</taxon>
        <taxon>Streptophyta</taxon>
        <taxon>Embryophyta</taxon>
        <taxon>Tracheophyta</taxon>
        <taxon>Spermatophyta</taxon>
        <taxon>Magnoliopsida</taxon>
        <taxon>Liliopsida</taxon>
        <taxon>Poales</taxon>
        <taxon>Cyperaceae</taxon>
        <taxon>Cyperoideae</taxon>
        <taxon>Cariceae</taxon>
        <taxon>Carex</taxon>
        <taxon>Carex subgen. Euthyceras</taxon>
    </lineage>
</organism>
<dbReference type="CDD" id="cd23767">
    <property type="entry name" value="IQCD"/>
    <property type="match status" value="1"/>
</dbReference>
<evidence type="ECO:0000256" key="2">
    <source>
        <dbReference type="ARBA" id="ARBA00024341"/>
    </source>
</evidence>
<feature type="region of interest" description="Disordered" evidence="3">
    <location>
        <begin position="10"/>
        <end position="94"/>
    </location>
</feature>
<sequence length="430" mass="48077">MGKHLLFCVDLFGRENKDEISSGQKQKSKKKWRFGRSKQHSPTPSPPVEINSSSPVPSQPQPPVEKSPSPVSSQPSPAPSPPPASPPSLSPIRVTPFHTTETEETFINRTRLPITDNVEQTNSKRFDEPVHPTVTIEPEATVTVTPQFTELDVPQEILLEYPDEAKEIIAPIVDVASSSSQSKEDIAAIKIQTAYRSYLARRALKALKSLVRLKTLVESDLTKRQTATALKSMQSLTRVQCQVLARRIQMQEENQAMRKQLQLKHERDLERLKLSGDWNQSIQSKEQIEANLLHKQEAALRRERSLAYAYSHQNLSPERLSSPASSVMSRSSVAGSVSSQKSSSVGRRNSYMQTTEATRARARLLQQTVARVDTTPEIKDVKEKKVLVKKRASFSVPDNKTNVPRAHQPRARWQTGPHRPSDVASVKSVA</sequence>
<dbReference type="PANTHER" id="PTHR32295">
    <property type="entry name" value="IQ-DOMAIN 5-RELATED"/>
    <property type="match status" value="1"/>
</dbReference>
<protein>
    <submittedName>
        <fullName evidence="4">Protein IQ-DOMAIN 1-like isoform X2</fullName>
    </submittedName>
</protein>
<evidence type="ECO:0000256" key="1">
    <source>
        <dbReference type="ARBA" id="ARBA00022860"/>
    </source>
</evidence>
<feature type="compositionally biased region" description="Low complexity" evidence="3">
    <location>
        <begin position="66"/>
        <end position="75"/>
    </location>
</feature>
<dbReference type="OrthoDB" id="1923765at2759"/>
<dbReference type="PANTHER" id="PTHR32295:SF216">
    <property type="entry name" value="PROTEIN IQ-DOMAIN 3"/>
    <property type="match status" value="1"/>
</dbReference>
<dbReference type="AlphaFoldDB" id="A0A833QYH9"/>
<feature type="region of interest" description="Disordered" evidence="3">
    <location>
        <begin position="313"/>
        <end position="356"/>
    </location>
</feature>
<dbReference type="Gene3D" id="1.20.5.1190">
    <property type="entry name" value="iswi atpase"/>
    <property type="match status" value="1"/>
</dbReference>
<comment type="similarity">
    <text evidence="2">Belongs to the IQD family.</text>
</comment>
<feature type="region of interest" description="Disordered" evidence="3">
    <location>
        <begin position="391"/>
        <end position="430"/>
    </location>
</feature>
<dbReference type="Proteomes" id="UP000623129">
    <property type="component" value="Unassembled WGS sequence"/>
</dbReference>
<evidence type="ECO:0000313" key="4">
    <source>
        <dbReference type="EMBL" id="KAF3329911.1"/>
    </source>
</evidence>
<keyword evidence="1" id="KW-0112">Calmodulin-binding</keyword>
<name>A0A833QYH9_9POAL</name>
<feature type="compositionally biased region" description="Low complexity" evidence="3">
    <location>
        <begin position="319"/>
        <end position="350"/>
    </location>
</feature>
<gene>
    <name evidence="4" type="ORF">FCM35_KLT05242</name>
</gene>
<keyword evidence="5" id="KW-1185">Reference proteome</keyword>
<feature type="compositionally biased region" description="Basic residues" evidence="3">
    <location>
        <begin position="26"/>
        <end position="39"/>
    </location>
</feature>
<comment type="caution">
    <text evidence="4">The sequence shown here is derived from an EMBL/GenBank/DDBJ whole genome shotgun (WGS) entry which is preliminary data.</text>
</comment>
<dbReference type="Pfam" id="PF00612">
    <property type="entry name" value="IQ"/>
    <property type="match status" value="1"/>
</dbReference>
<dbReference type="EMBL" id="SWLB01000014">
    <property type="protein sequence ID" value="KAF3329911.1"/>
    <property type="molecule type" value="Genomic_DNA"/>
</dbReference>
<accession>A0A833QYH9</accession>
<dbReference type="GO" id="GO:0005516">
    <property type="term" value="F:calmodulin binding"/>
    <property type="evidence" value="ECO:0007669"/>
    <property type="project" value="UniProtKB-KW"/>
</dbReference>
<reference evidence="4" key="1">
    <citation type="submission" date="2020-01" db="EMBL/GenBank/DDBJ databases">
        <title>Genome sequence of Kobresia littledalei, the first chromosome-level genome in the family Cyperaceae.</title>
        <authorList>
            <person name="Qu G."/>
        </authorList>
    </citation>
    <scope>NUCLEOTIDE SEQUENCE</scope>
    <source>
        <strain evidence="4">C.B.Clarke</strain>
        <tissue evidence="4">Leaf</tissue>
    </source>
</reference>